<keyword evidence="4" id="KW-1185">Reference proteome</keyword>
<dbReference type="AlphaFoldDB" id="A0A5N4B7T7"/>
<name>A0A5N4B7T7_PHOPY</name>
<evidence type="ECO:0000313" key="4">
    <source>
        <dbReference type="Proteomes" id="UP000327044"/>
    </source>
</evidence>
<dbReference type="Gene3D" id="1.10.443.10">
    <property type="entry name" value="Intergrase catalytic core"/>
    <property type="match status" value="1"/>
</dbReference>
<feature type="domain" description="Tyr recombinase" evidence="2">
    <location>
        <begin position="80"/>
        <end position="218"/>
    </location>
</feature>
<dbReference type="Proteomes" id="UP000327044">
    <property type="component" value="Unassembled WGS sequence"/>
</dbReference>
<dbReference type="GO" id="GO:0015074">
    <property type="term" value="P:DNA integration"/>
    <property type="evidence" value="ECO:0007669"/>
    <property type="project" value="InterPro"/>
</dbReference>
<dbReference type="GO" id="GO:0003677">
    <property type="term" value="F:DNA binding"/>
    <property type="evidence" value="ECO:0007669"/>
    <property type="project" value="InterPro"/>
</dbReference>
<accession>A0A5N4B7T7</accession>
<dbReference type="InterPro" id="IPR013762">
    <property type="entry name" value="Integrase-like_cat_sf"/>
</dbReference>
<proteinExistence type="predicted"/>
<sequence>MNSWPWIHLLRLCNRQKKCVQIYCPKSLERSTNTYMESLWNGDCEHCELSDMKVEDIKDFEGGVIITIPKTKTKILRTREELCKMKPTDIEFRNDVVVVFRKLRRAHPDHLPLHSITFSYWQKYQFDRFMKRKPCTQRYFLIYNNSKCVNTPVGINTIGKIPMKITQFLGLENPWTFTGHSFRRTSATILANHGEGLIGIKQLVGWKSSAVAESYIEDSLHNKAQLSKKIHSHEVHKRRIVKNNVKIQ</sequence>
<dbReference type="SUPFAM" id="SSF56349">
    <property type="entry name" value="DNA breaking-rejoining enzymes"/>
    <property type="match status" value="1"/>
</dbReference>
<gene>
    <name evidence="3" type="ORF">PPYR_02622</name>
</gene>
<dbReference type="InParanoid" id="A0A5N4B7T7"/>
<dbReference type="CDD" id="cd00397">
    <property type="entry name" value="DNA_BRE_C"/>
    <property type="match status" value="1"/>
</dbReference>
<comment type="caution">
    <text evidence="3">The sequence shown here is derived from an EMBL/GenBank/DDBJ whole genome shotgun (WGS) entry which is preliminary data.</text>
</comment>
<evidence type="ECO:0000313" key="3">
    <source>
        <dbReference type="EMBL" id="KAB0805652.1"/>
    </source>
</evidence>
<protein>
    <recommendedName>
        <fullName evidence="2">Tyr recombinase domain-containing protein</fullName>
    </recommendedName>
</protein>
<dbReference type="InterPro" id="IPR011010">
    <property type="entry name" value="DNA_brk_join_enz"/>
</dbReference>
<evidence type="ECO:0000259" key="2">
    <source>
        <dbReference type="Pfam" id="PF00589"/>
    </source>
</evidence>
<dbReference type="Pfam" id="PF00589">
    <property type="entry name" value="Phage_integrase"/>
    <property type="match status" value="1"/>
</dbReference>
<keyword evidence="1" id="KW-0233">DNA recombination</keyword>
<dbReference type="InterPro" id="IPR002104">
    <property type="entry name" value="Integrase_catalytic"/>
</dbReference>
<organism evidence="3 4">
    <name type="scientific">Photinus pyralis</name>
    <name type="common">Common eastern firefly</name>
    <name type="synonym">Lampyris pyralis</name>
    <dbReference type="NCBI Taxonomy" id="7054"/>
    <lineage>
        <taxon>Eukaryota</taxon>
        <taxon>Metazoa</taxon>
        <taxon>Ecdysozoa</taxon>
        <taxon>Arthropoda</taxon>
        <taxon>Hexapoda</taxon>
        <taxon>Insecta</taxon>
        <taxon>Pterygota</taxon>
        <taxon>Neoptera</taxon>
        <taxon>Endopterygota</taxon>
        <taxon>Coleoptera</taxon>
        <taxon>Polyphaga</taxon>
        <taxon>Elateriformia</taxon>
        <taxon>Elateroidea</taxon>
        <taxon>Lampyridae</taxon>
        <taxon>Lampyrinae</taxon>
        <taxon>Photinus</taxon>
    </lineage>
</organism>
<evidence type="ECO:0000256" key="1">
    <source>
        <dbReference type="ARBA" id="ARBA00023172"/>
    </source>
</evidence>
<dbReference type="GO" id="GO:0006310">
    <property type="term" value="P:DNA recombination"/>
    <property type="evidence" value="ECO:0007669"/>
    <property type="project" value="UniProtKB-KW"/>
</dbReference>
<reference evidence="3 4" key="1">
    <citation type="journal article" date="2018" name="Elife">
        <title>Firefly genomes illuminate parallel origins of bioluminescence in beetles.</title>
        <authorList>
            <person name="Fallon T.R."/>
            <person name="Lower S.E."/>
            <person name="Chang C.H."/>
            <person name="Bessho-Uehara M."/>
            <person name="Martin G.J."/>
            <person name="Bewick A.J."/>
            <person name="Behringer M."/>
            <person name="Debat H.J."/>
            <person name="Wong I."/>
            <person name="Day J.C."/>
            <person name="Suvorov A."/>
            <person name="Silva C.J."/>
            <person name="Stanger-Hall K.F."/>
            <person name="Hall D.W."/>
            <person name="Schmitz R.J."/>
            <person name="Nelson D.R."/>
            <person name="Lewis S.M."/>
            <person name="Shigenobu S."/>
            <person name="Bybee S.M."/>
            <person name="Larracuente A.M."/>
            <person name="Oba Y."/>
            <person name="Weng J.K."/>
        </authorList>
    </citation>
    <scope>NUCLEOTIDE SEQUENCE [LARGE SCALE GENOMIC DNA]</scope>
    <source>
        <strain evidence="3">1611_PpyrPB1</strain>
        <tissue evidence="3">Whole body</tissue>
    </source>
</reference>
<dbReference type="EMBL" id="VVIM01000001">
    <property type="protein sequence ID" value="KAB0805652.1"/>
    <property type="molecule type" value="Genomic_DNA"/>
</dbReference>